<dbReference type="Pfam" id="PF01546">
    <property type="entry name" value="Peptidase_M20"/>
    <property type="match status" value="1"/>
</dbReference>
<feature type="binding site" evidence="1">
    <location>
        <position position="367"/>
    </location>
    <ligand>
        <name>Mn(2+)</name>
        <dbReference type="ChEBI" id="CHEBI:29035"/>
        <label>2</label>
    </ligand>
</feature>
<feature type="binding site" evidence="1">
    <location>
        <position position="170"/>
    </location>
    <ligand>
        <name>Mn(2+)</name>
        <dbReference type="ChEBI" id="CHEBI:29035"/>
        <label>2</label>
    </ligand>
</feature>
<keyword evidence="3" id="KW-0378">Hydrolase</keyword>
<dbReference type="Gene3D" id="3.30.70.360">
    <property type="match status" value="1"/>
</dbReference>
<evidence type="ECO:0000313" key="3">
    <source>
        <dbReference type="EMBL" id="PKR78424.1"/>
    </source>
</evidence>
<name>A0A2I0QVT3_9BACI</name>
<feature type="binding site" evidence="1">
    <location>
        <position position="141"/>
    </location>
    <ligand>
        <name>Mn(2+)</name>
        <dbReference type="ChEBI" id="CHEBI:29035"/>
        <label>2</label>
    </ligand>
</feature>
<dbReference type="OrthoDB" id="9776731at2"/>
<dbReference type="InterPro" id="IPR036264">
    <property type="entry name" value="Bact_exopeptidase_dim_dom"/>
</dbReference>
<evidence type="ECO:0000313" key="4">
    <source>
        <dbReference type="Proteomes" id="UP000243524"/>
    </source>
</evidence>
<dbReference type="GO" id="GO:0016787">
    <property type="term" value="F:hydrolase activity"/>
    <property type="evidence" value="ECO:0007669"/>
    <property type="project" value="UniProtKB-KW"/>
</dbReference>
<dbReference type="SUPFAM" id="SSF53187">
    <property type="entry name" value="Zn-dependent exopeptidases"/>
    <property type="match status" value="1"/>
</dbReference>
<dbReference type="RefSeq" id="WP_101330168.1">
    <property type="nucleotide sequence ID" value="NZ_PJNH01000001.1"/>
</dbReference>
<comment type="cofactor">
    <cofactor evidence="1">
        <name>Mn(2+)</name>
        <dbReference type="ChEBI" id="CHEBI:29035"/>
    </cofactor>
    <text evidence="1">The Mn(2+) ion enhances activity.</text>
</comment>
<feature type="domain" description="Peptidase M20 dimerisation" evidence="2">
    <location>
        <begin position="191"/>
        <end position="284"/>
    </location>
</feature>
<proteinExistence type="predicted"/>
<sequence>MENLLSNEEIKEIEEDLISWYKHFHQNPELSFQEKNTSEYVIDQLEDFGDFTIHKNIGGYGIVAELGKGTPVVGLRADMDALPIKEQTDLPFASVNDGVMHACGHDAHTAMLLGAARILSIKYKENRLKGTVKFIFQPAEEDTDEYGLTGAPYMLQSGLLDDVQSAFALHVCPWRSIGEIQLNDGPSMANIDNFYIELSGVGSHGAYPHQGKDPIWLMNQLLSLIYSVPGRQVDPLDPAVISVGQIHAGQATNVIPDVVTMRGSIRSYSKSVQQSLLDELERSCRSIEALGCDIKLIIEHGEPALHNDPDTNRKIEQFVQENYPQLSIVKKAYGLGSEDFSHILEKVPGAMVMVGCHEEGQQERHLHGSDFQVDERVLSIGTSLLVGFVEKNADQS</sequence>
<protein>
    <submittedName>
        <fullName evidence="3">Amidohydrolase</fullName>
    </submittedName>
</protein>
<comment type="caution">
    <text evidence="3">The sequence shown here is derived from an EMBL/GenBank/DDBJ whole genome shotgun (WGS) entry which is preliminary data.</text>
</comment>
<accession>A0A2I0QVT3</accession>
<reference evidence="3 4" key="1">
    <citation type="submission" date="2017-06" db="EMBL/GenBank/DDBJ databases">
        <title>the draft geome sequence of Illustriluteabacillus marina B3227.</title>
        <authorList>
            <person name="He R.-H."/>
            <person name="Du Z.-J."/>
        </authorList>
    </citation>
    <scope>NUCLEOTIDE SEQUENCE [LARGE SCALE GENOMIC DNA]</scope>
    <source>
        <strain evidence="3 4">B3227</strain>
    </source>
</reference>
<dbReference type="InterPro" id="IPR002933">
    <property type="entry name" value="Peptidase_M20"/>
</dbReference>
<feature type="binding site" evidence="1">
    <location>
        <position position="105"/>
    </location>
    <ligand>
        <name>Mn(2+)</name>
        <dbReference type="ChEBI" id="CHEBI:29035"/>
        <label>2</label>
    </ligand>
</feature>
<dbReference type="NCBIfam" id="TIGR01891">
    <property type="entry name" value="amidohydrolases"/>
    <property type="match status" value="1"/>
</dbReference>
<dbReference type="InterPro" id="IPR011650">
    <property type="entry name" value="Peptidase_M20_dimer"/>
</dbReference>
<dbReference type="EMBL" id="PJNH01000001">
    <property type="protein sequence ID" value="PKR78424.1"/>
    <property type="molecule type" value="Genomic_DNA"/>
</dbReference>
<evidence type="ECO:0000259" key="2">
    <source>
        <dbReference type="Pfam" id="PF07687"/>
    </source>
</evidence>
<keyword evidence="4" id="KW-1185">Reference proteome</keyword>
<dbReference type="Proteomes" id="UP000243524">
    <property type="component" value="Unassembled WGS sequence"/>
</dbReference>
<dbReference type="AlphaFoldDB" id="A0A2I0QVT3"/>
<dbReference type="InterPro" id="IPR017439">
    <property type="entry name" value="Amidohydrolase"/>
</dbReference>
<dbReference type="Pfam" id="PF07687">
    <property type="entry name" value="M20_dimer"/>
    <property type="match status" value="1"/>
</dbReference>
<evidence type="ECO:0000256" key="1">
    <source>
        <dbReference type="PIRSR" id="PIRSR005962-1"/>
    </source>
</evidence>
<dbReference type="Gene3D" id="3.40.630.10">
    <property type="entry name" value="Zn peptidases"/>
    <property type="match status" value="1"/>
</dbReference>
<dbReference type="GO" id="GO:0046872">
    <property type="term" value="F:metal ion binding"/>
    <property type="evidence" value="ECO:0007669"/>
    <property type="project" value="UniProtKB-KW"/>
</dbReference>
<dbReference type="PIRSF" id="PIRSF005962">
    <property type="entry name" value="Pept_M20D_amidohydro"/>
    <property type="match status" value="1"/>
</dbReference>
<keyword evidence="1" id="KW-0464">Manganese</keyword>
<keyword evidence="1" id="KW-0479">Metal-binding</keyword>
<organism evidence="3 4">
    <name type="scientific">Halalkalibacillus sediminis</name>
    <dbReference type="NCBI Taxonomy" id="2018042"/>
    <lineage>
        <taxon>Bacteria</taxon>
        <taxon>Bacillati</taxon>
        <taxon>Bacillota</taxon>
        <taxon>Bacilli</taxon>
        <taxon>Bacillales</taxon>
        <taxon>Bacillaceae</taxon>
        <taxon>Halalkalibacillus</taxon>
    </lineage>
</organism>
<gene>
    <name evidence="3" type="ORF">CEY16_01315</name>
</gene>
<feature type="binding site" evidence="1">
    <location>
        <position position="103"/>
    </location>
    <ligand>
        <name>Mn(2+)</name>
        <dbReference type="ChEBI" id="CHEBI:29035"/>
        <label>2</label>
    </ligand>
</feature>
<dbReference type="PANTHER" id="PTHR11014">
    <property type="entry name" value="PEPTIDASE M20 FAMILY MEMBER"/>
    <property type="match status" value="1"/>
</dbReference>
<dbReference type="PANTHER" id="PTHR11014:SF63">
    <property type="entry name" value="METALLOPEPTIDASE, PUTATIVE (AFU_ORTHOLOGUE AFUA_6G09600)-RELATED"/>
    <property type="match status" value="1"/>
</dbReference>
<dbReference type="SUPFAM" id="SSF55031">
    <property type="entry name" value="Bacterial exopeptidase dimerisation domain"/>
    <property type="match status" value="1"/>
</dbReference>